<dbReference type="AlphaFoldDB" id="A0A8H4B2P0"/>
<name>A0A8H4B2P0_GIGMA</name>
<reference evidence="1 2" key="1">
    <citation type="journal article" date="2019" name="Environ. Microbiol.">
        <title>At the nexus of three kingdoms: the genome of the mycorrhizal fungus Gigaspora margarita provides insights into plant, endobacterial and fungal interactions.</title>
        <authorList>
            <person name="Venice F."/>
            <person name="Ghignone S."/>
            <person name="Salvioli di Fossalunga A."/>
            <person name="Amselem J."/>
            <person name="Novero M."/>
            <person name="Xianan X."/>
            <person name="Sedzielewska Toro K."/>
            <person name="Morin E."/>
            <person name="Lipzen A."/>
            <person name="Grigoriev I.V."/>
            <person name="Henrissat B."/>
            <person name="Martin F.M."/>
            <person name="Bonfante P."/>
        </authorList>
    </citation>
    <scope>NUCLEOTIDE SEQUENCE [LARGE SCALE GENOMIC DNA]</scope>
    <source>
        <strain evidence="1 2">BEG34</strain>
    </source>
</reference>
<gene>
    <name evidence="1" type="ORF">F8M41_017916</name>
</gene>
<sequence>MNLRKRVIQFAEVLLFTLKYLDLGGVLLSKNIDILLNHCNVPLKKLLINCLKKKRHVEALIEFCMRNRTLKYLGINRYLDYWDLDDDYRKVEEYVTVIPYERIVVNC</sequence>
<protein>
    <submittedName>
        <fullName evidence="1">Uncharacterized protein</fullName>
    </submittedName>
</protein>
<dbReference type="EMBL" id="WTPW01000043">
    <property type="protein sequence ID" value="KAF0555150.1"/>
    <property type="molecule type" value="Genomic_DNA"/>
</dbReference>
<proteinExistence type="predicted"/>
<keyword evidence="2" id="KW-1185">Reference proteome</keyword>
<accession>A0A8H4B2P0</accession>
<comment type="caution">
    <text evidence="1">The sequence shown here is derived from an EMBL/GenBank/DDBJ whole genome shotgun (WGS) entry which is preliminary data.</text>
</comment>
<evidence type="ECO:0000313" key="1">
    <source>
        <dbReference type="EMBL" id="KAF0555150.1"/>
    </source>
</evidence>
<dbReference type="Proteomes" id="UP000439903">
    <property type="component" value="Unassembled WGS sequence"/>
</dbReference>
<evidence type="ECO:0000313" key="2">
    <source>
        <dbReference type="Proteomes" id="UP000439903"/>
    </source>
</evidence>
<organism evidence="1 2">
    <name type="scientific">Gigaspora margarita</name>
    <dbReference type="NCBI Taxonomy" id="4874"/>
    <lineage>
        <taxon>Eukaryota</taxon>
        <taxon>Fungi</taxon>
        <taxon>Fungi incertae sedis</taxon>
        <taxon>Mucoromycota</taxon>
        <taxon>Glomeromycotina</taxon>
        <taxon>Glomeromycetes</taxon>
        <taxon>Diversisporales</taxon>
        <taxon>Gigasporaceae</taxon>
        <taxon>Gigaspora</taxon>
    </lineage>
</organism>